<evidence type="ECO:0000313" key="6">
    <source>
        <dbReference type="Proteomes" id="UP000734854"/>
    </source>
</evidence>
<accession>A0A8J5EWM4</accession>
<dbReference type="SMART" id="SM00054">
    <property type="entry name" value="EFh"/>
    <property type="match status" value="3"/>
</dbReference>
<dbReference type="Proteomes" id="UP000734854">
    <property type="component" value="Unassembled WGS sequence"/>
</dbReference>
<dbReference type="AlphaFoldDB" id="A0A8J5EWM4"/>
<dbReference type="InterPro" id="IPR002048">
    <property type="entry name" value="EF_hand_dom"/>
</dbReference>
<keyword evidence="6" id="KW-1185">Reference proteome</keyword>
<organism evidence="4 6">
    <name type="scientific">Zingiber officinale</name>
    <name type="common">Ginger</name>
    <name type="synonym">Amomum zingiber</name>
    <dbReference type="NCBI Taxonomy" id="94328"/>
    <lineage>
        <taxon>Eukaryota</taxon>
        <taxon>Viridiplantae</taxon>
        <taxon>Streptophyta</taxon>
        <taxon>Embryophyta</taxon>
        <taxon>Tracheophyta</taxon>
        <taxon>Spermatophyta</taxon>
        <taxon>Magnoliopsida</taxon>
        <taxon>Liliopsida</taxon>
        <taxon>Zingiberales</taxon>
        <taxon>Zingiberaceae</taxon>
        <taxon>Zingiber</taxon>
    </lineage>
</organism>
<dbReference type="Pfam" id="PF00036">
    <property type="entry name" value="EF-hand_1"/>
    <property type="match status" value="1"/>
</dbReference>
<evidence type="ECO:0000259" key="3">
    <source>
        <dbReference type="PROSITE" id="PS50222"/>
    </source>
</evidence>
<dbReference type="PROSITE" id="PS50222">
    <property type="entry name" value="EF_HAND_2"/>
    <property type="match status" value="2"/>
</dbReference>
<dbReference type="PROSITE" id="PS00018">
    <property type="entry name" value="EF_HAND_1"/>
    <property type="match status" value="2"/>
</dbReference>
<evidence type="ECO:0000256" key="2">
    <source>
        <dbReference type="ARBA" id="ARBA00022737"/>
    </source>
</evidence>
<dbReference type="EMBL" id="JACMSC010000018">
    <property type="protein sequence ID" value="KAG6475714.1"/>
    <property type="molecule type" value="Genomic_DNA"/>
</dbReference>
<dbReference type="FunFam" id="1.10.238.10:FF:000001">
    <property type="entry name" value="Calmodulin 1"/>
    <property type="match status" value="1"/>
</dbReference>
<dbReference type="InterPro" id="IPR018247">
    <property type="entry name" value="EF_Hand_1_Ca_BS"/>
</dbReference>
<sequence>MDLRAVFQSMDKDGDGRLSAAELALCVATTGAEFSLEDAEALVGVGGSLDFEAFEELAAAAAAEPSEEEGSDGELRAAFTVYEQEGEGGITPWSLRRTLSRLGERRDIDECRSMICSFDLDGDGVISFDEFRMMMMAVVVQSS</sequence>
<dbReference type="EMBL" id="JACMSC010000017">
    <property type="protein sequence ID" value="KAG6478526.1"/>
    <property type="molecule type" value="Genomic_DNA"/>
</dbReference>
<gene>
    <name evidence="5" type="ORF">ZIOFF_061969</name>
    <name evidence="4" type="ORF">ZIOFF_064943</name>
</gene>
<feature type="domain" description="EF-hand" evidence="3">
    <location>
        <begin position="106"/>
        <end position="141"/>
    </location>
</feature>
<dbReference type="InterPro" id="IPR039647">
    <property type="entry name" value="EF_hand_pair_protein_CML-like"/>
</dbReference>
<proteinExistence type="predicted"/>
<evidence type="ECO:0000256" key="1">
    <source>
        <dbReference type="ARBA" id="ARBA00022723"/>
    </source>
</evidence>
<protein>
    <recommendedName>
        <fullName evidence="3">EF-hand domain-containing protein</fullName>
    </recommendedName>
</protein>
<dbReference type="Pfam" id="PF13202">
    <property type="entry name" value="EF-hand_5"/>
    <property type="match status" value="1"/>
</dbReference>
<dbReference type="OrthoDB" id="26525at2759"/>
<dbReference type="GO" id="GO:0005509">
    <property type="term" value="F:calcium ion binding"/>
    <property type="evidence" value="ECO:0007669"/>
    <property type="project" value="InterPro"/>
</dbReference>
<evidence type="ECO:0000313" key="5">
    <source>
        <dbReference type="EMBL" id="KAG6478526.1"/>
    </source>
</evidence>
<keyword evidence="1" id="KW-0479">Metal-binding</keyword>
<dbReference type="CDD" id="cd00051">
    <property type="entry name" value="EFh"/>
    <property type="match status" value="1"/>
</dbReference>
<evidence type="ECO:0000313" key="4">
    <source>
        <dbReference type="EMBL" id="KAG6475714.1"/>
    </source>
</evidence>
<comment type="caution">
    <text evidence="4">The sequence shown here is derived from an EMBL/GenBank/DDBJ whole genome shotgun (WGS) entry which is preliminary data.</text>
</comment>
<reference evidence="4 6" key="1">
    <citation type="submission" date="2020-08" db="EMBL/GenBank/DDBJ databases">
        <title>Plant Genome Project.</title>
        <authorList>
            <person name="Zhang R.-G."/>
        </authorList>
    </citation>
    <scope>NUCLEOTIDE SEQUENCE [LARGE SCALE GENOMIC DNA]</scope>
    <source>
        <tissue evidence="4">Rhizome</tissue>
    </source>
</reference>
<name>A0A8J5EWM4_ZINOF</name>
<keyword evidence="2" id="KW-0677">Repeat</keyword>
<feature type="domain" description="EF-hand" evidence="3">
    <location>
        <begin position="1"/>
        <end position="33"/>
    </location>
</feature>
<dbReference type="PANTHER" id="PTHR10891">
    <property type="entry name" value="EF-HAND CALCIUM-BINDING DOMAIN CONTAINING PROTEIN"/>
    <property type="match status" value="1"/>
</dbReference>